<feature type="compositionally biased region" description="Acidic residues" evidence="1">
    <location>
        <begin position="53"/>
        <end position="66"/>
    </location>
</feature>
<evidence type="ECO:0000313" key="3">
    <source>
        <dbReference type="Proteomes" id="UP001296104"/>
    </source>
</evidence>
<feature type="region of interest" description="Disordered" evidence="1">
    <location>
        <begin position="34"/>
        <end position="117"/>
    </location>
</feature>
<evidence type="ECO:0000256" key="1">
    <source>
        <dbReference type="SAM" id="MobiDB-lite"/>
    </source>
</evidence>
<dbReference type="EMBL" id="CAVMBE010000030">
    <property type="protein sequence ID" value="CAK4025621.1"/>
    <property type="molecule type" value="Genomic_DNA"/>
</dbReference>
<sequence>MPRTKKIARTAPSSELGEGNWAIDFNQNGRAVRKCRTQARASPFQDSAVAISDPEDDDLDDDDDADEVVKVASSRKRKRSPSPDLPLPSDVPHLRSHSDSDSSDTEHTETPTPALAGHTTLHLTVNIPLGHQGPITLHLDPNNFPTSYRTPSFAKPDRLTQATLARLTARSKSRSSTRAGFLDLPAELRNDIYRMVFVGERKVNFSNPDNFSRTAALLRSCRQVYEEGRSILYSENTFAIERRTQRYGSLWENEWRELGYLAARKFMKTIGPTNLALIRHVSMMLEDAVPCLNPTMETNEERRFVYDNDLISVLRHLGNHGQLQTLDLHFHGRRRVARTDDRFLDYMKRIKADAVHFLAWPPGATWTRESKEEDAVRSMLLSACTRRRKKFD</sequence>
<protein>
    <submittedName>
        <fullName evidence="2">Uncharacterized protein</fullName>
    </submittedName>
</protein>
<name>A0AAI8YZP8_9PEZI</name>
<organism evidence="2 3">
    <name type="scientific">Lecanosticta acicola</name>
    <dbReference type="NCBI Taxonomy" id="111012"/>
    <lineage>
        <taxon>Eukaryota</taxon>
        <taxon>Fungi</taxon>
        <taxon>Dikarya</taxon>
        <taxon>Ascomycota</taxon>
        <taxon>Pezizomycotina</taxon>
        <taxon>Dothideomycetes</taxon>
        <taxon>Dothideomycetidae</taxon>
        <taxon>Mycosphaerellales</taxon>
        <taxon>Mycosphaerellaceae</taxon>
        <taxon>Lecanosticta</taxon>
    </lineage>
</organism>
<feature type="compositionally biased region" description="Basic and acidic residues" evidence="1">
    <location>
        <begin position="92"/>
        <end position="109"/>
    </location>
</feature>
<dbReference type="Proteomes" id="UP001296104">
    <property type="component" value="Unassembled WGS sequence"/>
</dbReference>
<keyword evidence="3" id="KW-1185">Reference proteome</keyword>
<dbReference type="PANTHER" id="PTHR42085:SF1">
    <property type="entry name" value="F-BOX DOMAIN-CONTAINING PROTEIN"/>
    <property type="match status" value="1"/>
</dbReference>
<evidence type="ECO:0000313" key="2">
    <source>
        <dbReference type="EMBL" id="CAK4025621.1"/>
    </source>
</evidence>
<dbReference type="InterPro" id="IPR038883">
    <property type="entry name" value="AN11006-like"/>
</dbReference>
<feature type="region of interest" description="Disordered" evidence="1">
    <location>
        <begin position="1"/>
        <end position="21"/>
    </location>
</feature>
<proteinExistence type="predicted"/>
<comment type="caution">
    <text evidence="2">The sequence shown here is derived from an EMBL/GenBank/DDBJ whole genome shotgun (WGS) entry which is preliminary data.</text>
</comment>
<dbReference type="PANTHER" id="PTHR42085">
    <property type="entry name" value="F-BOX DOMAIN-CONTAINING PROTEIN"/>
    <property type="match status" value="1"/>
</dbReference>
<accession>A0AAI8YZP8</accession>
<reference evidence="2" key="1">
    <citation type="submission" date="2023-11" db="EMBL/GenBank/DDBJ databases">
        <authorList>
            <person name="Alioto T."/>
            <person name="Alioto T."/>
            <person name="Gomez Garrido J."/>
        </authorList>
    </citation>
    <scope>NUCLEOTIDE SEQUENCE</scope>
</reference>
<dbReference type="AlphaFoldDB" id="A0AAI8YZP8"/>
<gene>
    <name evidence="2" type="ORF">LECACI_7A004977</name>
</gene>